<dbReference type="EMBL" id="JAMXQV010000019">
    <property type="protein sequence ID" value="MCR6487441.1"/>
    <property type="molecule type" value="Genomic_DNA"/>
</dbReference>
<dbReference type="RefSeq" id="WP_257924007.1">
    <property type="nucleotide sequence ID" value="NZ_JAMXQV010000019.1"/>
</dbReference>
<proteinExistence type="predicted"/>
<protein>
    <submittedName>
        <fullName evidence="4">NUDIX hydrolase</fullName>
    </submittedName>
</protein>
<dbReference type="CDD" id="cd24161">
    <property type="entry name" value="NUDIX_ADPRase_Ndx2"/>
    <property type="match status" value="1"/>
</dbReference>
<dbReference type="GO" id="GO:0019693">
    <property type="term" value="P:ribose phosphate metabolic process"/>
    <property type="evidence" value="ECO:0007669"/>
    <property type="project" value="TreeGrafter"/>
</dbReference>
<dbReference type="InterPro" id="IPR020084">
    <property type="entry name" value="NUDIX_hydrolase_CS"/>
</dbReference>
<dbReference type="AlphaFoldDB" id="A0A9X2NET3"/>
<evidence type="ECO:0000313" key="4">
    <source>
        <dbReference type="EMBL" id="MCR6487441.1"/>
    </source>
</evidence>
<dbReference type="Pfam" id="PF00293">
    <property type="entry name" value="NUDIX"/>
    <property type="match status" value="1"/>
</dbReference>
<dbReference type="PROSITE" id="PS00893">
    <property type="entry name" value="NUDIX_BOX"/>
    <property type="match status" value="1"/>
</dbReference>
<comment type="cofactor">
    <cofactor evidence="1">
        <name>Mg(2+)</name>
        <dbReference type="ChEBI" id="CHEBI:18420"/>
    </cofactor>
</comment>
<dbReference type="GO" id="GO:0006753">
    <property type="term" value="P:nucleoside phosphate metabolic process"/>
    <property type="evidence" value="ECO:0007669"/>
    <property type="project" value="TreeGrafter"/>
</dbReference>
<comment type="caution">
    <text evidence="4">The sequence shown here is derived from an EMBL/GenBank/DDBJ whole genome shotgun (WGS) entry which is preliminary data.</text>
</comment>
<keyword evidence="5" id="KW-1185">Reference proteome</keyword>
<dbReference type="GO" id="GO:0016787">
    <property type="term" value="F:hydrolase activity"/>
    <property type="evidence" value="ECO:0007669"/>
    <property type="project" value="UniProtKB-KW"/>
</dbReference>
<dbReference type="PANTHER" id="PTHR11839:SF18">
    <property type="entry name" value="NUDIX HYDROLASE DOMAIN-CONTAINING PROTEIN"/>
    <property type="match status" value="1"/>
</dbReference>
<evidence type="ECO:0000256" key="1">
    <source>
        <dbReference type="ARBA" id="ARBA00001946"/>
    </source>
</evidence>
<dbReference type="InterPro" id="IPR015797">
    <property type="entry name" value="NUDIX_hydrolase-like_dom_sf"/>
</dbReference>
<dbReference type="PROSITE" id="PS51462">
    <property type="entry name" value="NUDIX"/>
    <property type="match status" value="1"/>
</dbReference>
<dbReference type="Proteomes" id="UP001144096">
    <property type="component" value="Unassembled WGS sequence"/>
</dbReference>
<evidence type="ECO:0000313" key="5">
    <source>
        <dbReference type="Proteomes" id="UP001144096"/>
    </source>
</evidence>
<dbReference type="SUPFAM" id="SSF55811">
    <property type="entry name" value="Nudix"/>
    <property type="match status" value="1"/>
</dbReference>
<dbReference type="GO" id="GO:0005829">
    <property type="term" value="C:cytosol"/>
    <property type="evidence" value="ECO:0007669"/>
    <property type="project" value="TreeGrafter"/>
</dbReference>
<dbReference type="PANTHER" id="PTHR11839">
    <property type="entry name" value="UDP/ADP-SUGAR PYROPHOSPHATASE"/>
    <property type="match status" value="1"/>
</dbReference>
<keyword evidence="2 4" id="KW-0378">Hydrolase</keyword>
<reference evidence="4" key="1">
    <citation type="submission" date="2022-06" db="EMBL/GenBank/DDBJ databases">
        <title>Amycolatopsis iheyaensis sp. nov., a new species of the genus Amycolatopsis isolated from soil in Iheya island, Japan.</title>
        <authorList>
            <person name="Ngamcharungchit C."/>
            <person name="Kanto H."/>
            <person name="Take A."/>
            <person name="Intra B."/>
            <person name="Matsumoto A."/>
            <person name="Panbangred W."/>
            <person name="Inahashi Y."/>
        </authorList>
    </citation>
    <scope>NUCLEOTIDE SEQUENCE</scope>
    <source>
        <strain evidence="4">OK19-0408</strain>
    </source>
</reference>
<feature type="domain" description="Nudix hydrolase" evidence="3">
    <location>
        <begin position="53"/>
        <end position="181"/>
    </location>
</feature>
<evidence type="ECO:0000256" key="2">
    <source>
        <dbReference type="ARBA" id="ARBA00022801"/>
    </source>
</evidence>
<dbReference type="Gene3D" id="3.90.79.10">
    <property type="entry name" value="Nucleoside Triphosphate Pyrophosphohydrolase"/>
    <property type="match status" value="1"/>
</dbReference>
<name>A0A9X2NET3_9PSEU</name>
<sequence length="196" mass="21632">MTDFEHRGSRLVNSENPWRRLGSRTVYSNAWMSVREDRVLRPDGSPGIYGVVEIHPSVGVLAINDNREIALVRQWRYTLGKMSVEIPTGGSGPGETVREAAGRELREETGLTARKWRCLGEIDTSNGLTTEVAHIFFATDLEQGADDQEPGESIELTWVDLDRAVRMATDGEITESVSVAGLLKLHVLELNGELGS</sequence>
<organism evidence="4 5">
    <name type="scientific">Amycolatopsis iheyensis</name>
    <dbReference type="NCBI Taxonomy" id="2945988"/>
    <lineage>
        <taxon>Bacteria</taxon>
        <taxon>Bacillati</taxon>
        <taxon>Actinomycetota</taxon>
        <taxon>Actinomycetes</taxon>
        <taxon>Pseudonocardiales</taxon>
        <taxon>Pseudonocardiaceae</taxon>
        <taxon>Amycolatopsis</taxon>
    </lineage>
</organism>
<accession>A0A9X2NET3</accession>
<evidence type="ECO:0000259" key="3">
    <source>
        <dbReference type="PROSITE" id="PS51462"/>
    </source>
</evidence>
<gene>
    <name evidence="4" type="ORF">M8542_31895</name>
</gene>
<dbReference type="InterPro" id="IPR000086">
    <property type="entry name" value="NUDIX_hydrolase_dom"/>
</dbReference>